<sequence length="603" mass="62715">MSYSGWRPVPGLVLTTIVLIGLAGRAVAVAVPLHDGLAAYWALDEGLGSVAHDWAPGDAVSDDGSLRNSPAWIDGIFGAGLAFNGQDQDVLIPSSADLDIGGAAAVTLSAWVKLNELPSEIPGSFSGIFDSATDNYILYLDKGNNELRFKVTTTTGGAARPGVPASMLNKSEWNHLMGVYGGDGHASIYFNGELAGDIAASGLLADVKPGQVAGIGSQVSSNAPYASSSHFNGGIADVAVWGRALGLAEAQYLYNEGVGNAVGAANPSIEPVAPPRPDNPSILIEAHRGYSAIAPENTLAAFKAAAGIADYVELDVRVTQDNQLVVMHDATLDRTTNGTGAVGARNYTGYIDGLDAGGWFSPDFAGEGVPTLGEAVETILAHDMRPLIERKTGDAADIVQVLDGLGVLQQSVIISFDWNFLTDVRQLDSAVKLGGLGSGSLGSGTVANAIAAGFDFLDWGDSAAITSAAVDMVHAAGLELHVWTVDNLTRMQQLIDLGVDGITTNTPESLRSIVPFAGDFNNDGVVDAADYTAWRDADSDADDYKAWVENYGRGSVGGSPESPAPPSSAPAPSSVWSLTSLAVLWVSNRRRWRLLRVSAEGPP</sequence>
<keyword evidence="1" id="KW-0732">Signal</keyword>
<dbReference type="InterPro" id="IPR013320">
    <property type="entry name" value="ConA-like_dom_sf"/>
</dbReference>
<dbReference type="Gene3D" id="3.20.20.190">
    <property type="entry name" value="Phosphatidylinositol (PI) phosphodiesterase"/>
    <property type="match status" value="1"/>
</dbReference>
<keyword evidence="4" id="KW-0378">Hydrolase</keyword>
<evidence type="ECO:0000313" key="5">
    <source>
        <dbReference type="Proteomes" id="UP000318478"/>
    </source>
</evidence>
<organism evidence="4 5">
    <name type="scientific">Posidoniimonas polymericola</name>
    <dbReference type="NCBI Taxonomy" id="2528002"/>
    <lineage>
        <taxon>Bacteria</taxon>
        <taxon>Pseudomonadati</taxon>
        <taxon>Planctomycetota</taxon>
        <taxon>Planctomycetia</taxon>
        <taxon>Pirellulales</taxon>
        <taxon>Lacipirellulaceae</taxon>
        <taxon>Posidoniimonas</taxon>
    </lineage>
</organism>
<evidence type="ECO:0000256" key="1">
    <source>
        <dbReference type="ARBA" id="ARBA00022729"/>
    </source>
</evidence>
<dbReference type="Proteomes" id="UP000318478">
    <property type="component" value="Unassembled WGS sequence"/>
</dbReference>
<dbReference type="Gene3D" id="2.60.120.200">
    <property type="match status" value="1"/>
</dbReference>
<dbReference type="GO" id="GO:0006629">
    <property type="term" value="P:lipid metabolic process"/>
    <property type="evidence" value="ECO:0007669"/>
    <property type="project" value="InterPro"/>
</dbReference>
<keyword evidence="2" id="KW-1015">Disulfide bond</keyword>
<accession>A0A5C5YTM0</accession>
<dbReference type="Pfam" id="PF03009">
    <property type="entry name" value="GDPD"/>
    <property type="match status" value="1"/>
</dbReference>
<dbReference type="OrthoDB" id="238714at2"/>
<dbReference type="PANTHER" id="PTHR46211">
    <property type="entry name" value="GLYCEROPHOSPHORYL DIESTER PHOSPHODIESTERASE"/>
    <property type="match status" value="1"/>
</dbReference>
<dbReference type="Pfam" id="PF13385">
    <property type="entry name" value="Laminin_G_3"/>
    <property type="match status" value="1"/>
</dbReference>
<evidence type="ECO:0000256" key="2">
    <source>
        <dbReference type="ARBA" id="ARBA00023157"/>
    </source>
</evidence>
<dbReference type="SUPFAM" id="SSF51695">
    <property type="entry name" value="PLC-like phosphodiesterases"/>
    <property type="match status" value="1"/>
</dbReference>
<dbReference type="AlphaFoldDB" id="A0A5C5YTM0"/>
<comment type="caution">
    <text evidence="4">The sequence shown here is derived from an EMBL/GenBank/DDBJ whole genome shotgun (WGS) entry which is preliminary data.</text>
</comment>
<evidence type="ECO:0000313" key="4">
    <source>
        <dbReference type="EMBL" id="TWT78325.1"/>
    </source>
</evidence>
<dbReference type="SUPFAM" id="SSF49899">
    <property type="entry name" value="Concanavalin A-like lectins/glucanases"/>
    <property type="match status" value="1"/>
</dbReference>
<dbReference type="InterPro" id="IPR006558">
    <property type="entry name" value="LamG-like"/>
</dbReference>
<feature type="domain" description="GP-PDE" evidence="3">
    <location>
        <begin position="282"/>
        <end position="514"/>
    </location>
</feature>
<dbReference type="EC" id="3.1.4.46" evidence="4"/>
<dbReference type="GO" id="GO:0008889">
    <property type="term" value="F:glycerophosphodiester phosphodiesterase activity"/>
    <property type="evidence" value="ECO:0007669"/>
    <property type="project" value="UniProtKB-EC"/>
</dbReference>
<dbReference type="InterPro" id="IPR030395">
    <property type="entry name" value="GP_PDE_dom"/>
</dbReference>
<protein>
    <submittedName>
        <fullName evidence="4">Glycerophosphoryl diester phosphodiesterase</fullName>
        <ecNumber evidence="4">3.1.4.46</ecNumber>
    </submittedName>
</protein>
<dbReference type="PANTHER" id="PTHR46211:SF1">
    <property type="entry name" value="GLYCEROPHOSPHODIESTER PHOSPHODIESTERASE, CYTOPLASMIC"/>
    <property type="match status" value="1"/>
</dbReference>
<dbReference type="EMBL" id="SJPO01000002">
    <property type="protein sequence ID" value="TWT78325.1"/>
    <property type="molecule type" value="Genomic_DNA"/>
</dbReference>
<dbReference type="RefSeq" id="WP_146584697.1">
    <property type="nucleotide sequence ID" value="NZ_SJPO01000002.1"/>
</dbReference>
<name>A0A5C5YTM0_9BACT</name>
<dbReference type="PROSITE" id="PS51704">
    <property type="entry name" value="GP_PDE"/>
    <property type="match status" value="1"/>
</dbReference>
<evidence type="ECO:0000259" key="3">
    <source>
        <dbReference type="PROSITE" id="PS51704"/>
    </source>
</evidence>
<gene>
    <name evidence="4" type="primary">ugpQ_1</name>
    <name evidence="4" type="ORF">Pla123a_11160</name>
</gene>
<keyword evidence="5" id="KW-1185">Reference proteome</keyword>
<dbReference type="InterPro" id="IPR017946">
    <property type="entry name" value="PLC-like_Pdiesterase_TIM-brl"/>
</dbReference>
<proteinExistence type="predicted"/>
<dbReference type="SMART" id="SM00560">
    <property type="entry name" value="LamGL"/>
    <property type="match status" value="1"/>
</dbReference>
<reference evidence="4 5" key="1">
    <citation type="submission" date="2019-02" db="EMBL/GenBank/DDBJ databases">
        <title>Deep-cultivation of Planctomycetes and their phenomic and genomic characterization uncovers novel biology.</title>
        <authorList>
            <person name="Wiegand S."/>
            <person name="Jogler M."/>
            <person name="Boedeker C."/>
            <person name="Pinto D."/>
            <person name="Vollmers J."/>
            <person name="Rivas-Marin E."/>
            <person name="Kohn T."/>
            <person name="Peeters S.H."/>
            <person name="Heuer A."/>
            <person name="Rast P."/>
            <person name="Oberbeckmann S."/>
            <person name="Bunk B."/>
            <person name="Jeske O."/>
            <person name="Meyerdierks A."/>
            <person name="Storesund J.E."/>
            <person name="Kallscheuer N."/>
            <person name="Luecker S."/>
            <person name="Lage O.M."/>
            <person name="Pohl T."/>
            <person name="Merkel B.J."/>
            <person name="Hornburger P."/>
            <person name="Mueller R.-W."/>
            <person name="Bruemmer F."/>
            <person name="Labrenz M."/>
            <person name="Spormann A.M."/>
            <person name="Op Den Camp H."/>
            <person name="Overmann J."/>
            <person name="Amann R."/>
            <person name="Jetten M.S.M."/>
            <person name="Mascher T."/>
            <person name="Medema M.H."/>
            <person name="Devos D.P."/>
            <person name="Kaster A.-K."/>
            <person name="Ovreas L."/>
            <person name="Rohde M."/>
            <person name="Galperin M.Y."/>
            <person name="Jogler C."/>
        </authorList>
    </citation>
    <scope>NUCLEOTIDE SEQUENCE [LARGE SCALE GENOMIC DNA]</scope>
    <source>
        <strain evidence="4 5">Pla123a</strain>
    </source>
</reference>